<feature type="domain" description="PHD-type" evidence="8">
    <location>
        <begin position="1176"/>
        <end position="1234"/>
    </location>
</feature>
<feature type="domain" description="BED-type" evidence="9">
    <location>
        <begin position="394"/>
        <end position="445"/>
    </location>
</feature>
<feature type="domain" description="PHD-type" evidence="8">
    <location>
        <begin position="1054"/>
        <end position="1104"/>
    </location>
</feature>
<dbReference type="PANTHER" id="PTHR46951:SF3">
    <property type="entry name" value="OS01G0547200 PROTEIN"/>
    <property type="match status" value="1"/>
</dbReference>
<dbReference type="SUPFAM" id="SSF57903">
    <property type="entry name" value="FYVE/PHD zinc finger"/>
    <property type="match status" value="3"/>
</dbReference>
<feature type="region of interest" description="Disordered" evidence="7">
    <location>
        <begin position="321"/>
        <end position="354"/>
    </location>
</feature>
<feature type="region of interest" description="Disordered" evidence="7">
    <location>
        <begin position="171"/>
        <end position="242"/>
    </location>
</feature>
<dbReference type="Gene3D" id="3.30.420.40">
    <property type="match status" value="1"/>
</dbReference>
<protein>
    <recommendedName>
        <fullName evidence="12">PHD-type domain-containing protein</fullName>
    </recommendedName>
</protein>
<evidence type="ECO:0000256" key="7">
    <source>
        <dbReference type="SAM" id="MobiDB-lite"/>
    </source>
</evidence>
<reference evidence="10" key="1">
    <citation type="submission" date="2015-04" db="UniProtKB">
        <authorList>
            <consortium name="EnsemblPlants"/>
        </authorList>
    </citation>
    <scope>IDENTIFICATION</scope>
    <source>
        <strain evidence="10">SL10</strain>
    </source>
</reference>
<dbReference type="Pfam" id="PF02892">
    <property type="entry name" value="zf-BED"/>
    <property type="match status" value="1"/>
</dbReference>
<dbReference type="HOGENOM" id="CLU_008938_0_0_1"/>
<dbReference type="Gene3D" id="3.30.40.10">
    <property type="entry name" value="Zinc/RING finger domain, C3HC4 (zinc finger)"/>
    <property type="match status" value="2"/>
</dbReference>
<dbReference type="InterPro" id="IPR013126">
    <property type="entry name" value="Hsp_70_fam"/>
</dbReference>
<dbReference type="InterPro" id="IPR003656">
    <property type="entry name" value="Znf_BED"/>
</dbReference>
<dbReference type="OMA" id="ASSCYCK"/>
<feature type="compositionally biased region" description="Polar residues" evidence="7">
    <location>
        <begin position="334"/>
        <end position="343"/>
    </location>
</feature>
<evidence type="ECO:0000256" key="4">
    <source>
        <dbReference type="ARBA" id="ARBA00022833"/>
    </source>
</evidence>
<dbReference type="PANTHER" id="PTHR46951">
    <property type="entry name" value="BED-TYPE DOMAIN-CONTAINING PROTEIN"/>
    <property type="match status" value="1"/>
</dbReference>
<evidence type="ECO:0000256" key="1">
    <source>
        <dbReference type="ARBA" id="ARBA00022723"/>
    </source>
</evidence>
<keyword evidence="3 6" id="KW-0863">Zinc-finger</keyword>
<feature type="region of interest" description="Disordered" evidence="7">
    <location>
        <begin position="812"/>
        <end position="833"/>
    </location>
</feature>
<feature type="compositionally biased region" description="Basic and acidic residues" evidence="7">
    <location>
        <begin position="171"/>
        <end position="188"/>
    </location>
</feature>
<dbReference type="SMART" id="SM00249">
    <property type="entry name" value="PHD"/>
    <property type="match status" value="3"/>
</dbReference>
<keyword evidence="5" id="KW-0067">ATP-binding</keyword>
<evidence type="ECO:0008006" key="12">
    <source>
        <dbReference type="Google" id="ProtNLM"/>
    </source>
</evidence>
<evidence type="ECO:0000313" key="10">
    <source>
        <dbReference type="EnsemblPlants" id="ONIVA01G21500.1"/>
    </source>
</evidence>
<dbReference type="Pfam" id="PF00628">
    <property type="entry name" value="PHD"/>
    <property type="match status" value="2"/>
</dbReference>
<name>A0A0E0FMY1_ORYNI</name>
<evidence type="ECO:0000256" key="5">
    <source>
        <dbReference type="ARBA" id="ARBA00022840"/>
    </source>
</evidence>
<sequence>MWNWVHLSASSCYCKYITAENPCPLARLRPRRGGGTFDDVSILAIDSVVFEVLATNGATHLGGEARTSTTTTLSEKGKREAAVEREREQVNSHTKEVPDFCQTTPFLSSLLYPIQPLLSSPSPAGFRFASPHLAPSTCARIPTPSAITPRIGLRGNQSSVSWPKPWLWKMDGVDKDKGNGKVHFRDSSPQEAFRTYKRRRQPRPEPQQQPQPQPQSEPEPQQQPQPQPQPQPEAEAEAEAKAADVLARQVTETFWKSRDIGWKHGIMIDENRQHWKCMYCHLTRYGGGVSRLKRHLAGDLDVKMCPKVPADVSEKIREHLRKKRERRKKRAAQNRDNCVTAKSTSDDIKSGKDPLPVDSEVLTVVDTVLEEVTNQTNHDNQDLTYPKATMLLRGIRDIGWEHAVDLDGNKRRWKCKWCSLCRSGGVTTLKAHLTDSSCPNIPKEISKKVLNFIEEKRAARHLFNSAAKSPFNVKFDEDAVNLSEIQVEGTPPLTNDRQPLGNSLHIQTSECTINEFEKVAAGSNQQGAEHSNQLLNHGEQLMKSSDQPEEHCTLEHGRCQVLDNNKQQTMDNKTDNPEHKEVLKHPKKTRFNIRKHIVIVDESARHWRCRYCGLDGYGKTSRLHFHLAAVFRHPKCPSVPKEVFAKARHHIHLKRRLNVKKAGQQARSRPHILGQSSQQQQNNNPVLSNYPTRLRDNAWEHSLIHDKEKGHWKCKWCSLEGYHGITRLKWHLVGWQNRPQCLNVPEDVAKTIRDKMISREKQKEGRLNLDVIDSCNMPCSSESLQFDQENFAEGKGSSEDFNQAERQSNTLNTVCNTTHPPQNSNNYQGLQENGLYSSKNKSEKQTERYDCWSHWRYVLDGLMHLPGALEGPGIQSCIRDVLLYGSAEFGTVGDKVEMDSNRKVSSDGNIAKCQSVLVDVLKSENFALLCNVLGRTVHQDEQRTKYFDFTMIDSRMKNGDYGRAPLLFKHDLKMLWEDLKMAGQDIIDLANNLSSLTETERGSDDSEENLKGAAATNLEPMNMVKSNALVLSTSQGFNQLDQPDPMDVCDEQNGTNCNECGKVAKIDSILTCKRCMLAFHVSCIEPPVPSTSTGSWCCKTCSTICNESAEVGMALVHYEPNRLHGHCVACKDLEFCRPPRCEETASERAPADNSRAIVIPSAEPVEDVELSDIDVRGLCKMCGNPEEKDKRFLVCGHTHCLYKYYHISCLKATQIASDKQLDKPCWYCPSCLCRVCHSDRDDDLTILCDGCDEAYHLYCITPRRTSIPKGKWYCSSCAIERAKEGMARHEKRMLKLHRKDDPGLQGMRYEMVDMILAAAEMLSDDEQQGT</sequence>
<keyword evidence="1" id="KW-0479">Metal-binding</keyword>
<dbReference type="Proteomes" id="UP000006591">
    <property type="component" value="Chromosome 1"/>
</dbReference>
<feature type="compositionally biased region" description="Low complexity" evidence="7">
    <location>
        <begin position="675"/>
        <end position="684"/>
    </location>
</feature>
<dbReference type="GO" id="GO:0008270">
    <property type="term" value="F:zinc ion binding"/>
    <property type="evidence" value="ECO:0007669"/>
    <property type="project" value="UniProtKB-KW"/>
</dbReference>
<evidence type="ECO:0000256" key="2">
    <source>
        <dbReference type="ARBA" id="ARBA00022741"/>
    </source>
</evidence>
<keyword evidence="2" id="KW-0547">Nucleotide-binding</keyword>
<evidence type="ECO:0000256" key="6">
    <source>
        <dbReference type="PROSITE-ProRule" id="PRU00027"/>
    </source>
</evidence>
<dbReference type="PROSITE" id="PS50808">
    <property type="entry name" value="ZF_BED"/>
    <property type="match status" value="2"/>
</dbReference>
<proteinExistence type="predicted"/>
<dbReference type="GO" id="GO:0003677">
    <property type="term" value="F:DNA binding"/>
    <property type="evidence" value="ECO:0007669"/>
    <property type="project" value="InterPro"/>
</dbReference>
<organism evidence="10">
    <name type="scientific">Oryza nivara</name>
    <name type="common">Indian wild rice</name>
    <name type="synonym">Oryza sativa f. spontanea</name>
    <dbReference type="NCBI Taxonomy" id="4536"/>
    <lineage>
        <taxon>Eukaryota</taxon>
        <taxon>Viridiplantae</taxon>
        <taxon>Streptophyta</taxon>
        <taxon>Embryophyta</taxon>
        <taxon>Tracheophyta</taxon>
        <taxon>Spermatophyta</taxon>
        <taxon>Magnoliopsida</taxon>
        <taxon>Liliopsida</taxon>
        <taxon>Poales</taxon>
        <taxon>Poaceae</taxon>
        <taxon>BOP clade</taxon>
        <taxon>Oryzoideae</taxon>
        <taxon>Oryzeae</taxon>
        <taxon>Oryzinae</taxon>
        <taxon>Oryza</taxon>
    </lineage>
</organism>
<keyword evidence="4" id="KW-0862">Zinc</keyword>
<feature type="compositionally biased region" description="Basic residues" evidence="7">
    <location>
        <begin position="321"/>
        <end position="332"/>
    </location>
</feature>
<dbReference type="Pfam" id="PF00012">
    <property type="entry name" value="HSP70"/>
    <property type="match status" value="1"/>
</dbReference>
<dbReference type="eggNOG" id="ENOG502QQIW">
    <property type="taxonomic scope" value="Eukaryota"/>
</dbReference>
<feature type="domain" description="PHD-type" evidence="8">
    <location>
        <begin position="1230"/>
        <end position="1280"/>
    </location>
</feature>
<dbReference type="Gramene" id="ONIVA01G21500.1">
    <property type="protein sequence ID" value="ONIVA01G21500.1"/>
    <property type="gene ID" value="ONIVA01G21500"/>
</dbReference>
<dbReference type="GO" id="GO:0005524">
    <property type="term" value="F:ATP binding"/>
    <property type="evidence" value="ECO:0007669"/>
    <property type="project" value="UniProtKB-KW"/>
</dbReference>
<dbReference type="PROSITE" id="PS50016">
    <property type="entry name" value="ZF_PHD_2"/>
    <property type="match status" value="3"/>
</dbReference>
<feature type="compositionally biased region" description="Pro residues" evidence="7">
    <location>
        <begin position="204"/>
        <end position="231"/>
    </location>
</feature>
<accession>A0A0E0FMY1</accession>
<feature type="region of interest" description="Disordered" evidence="7">
    <location>
        <begin position="663"/>
        <end position="685"/>
    </location>
</feature>
<evidence type="ECO:0000259" key="8">
    <source>
        <dbReference type="PROSITE" id="PS50016"/>
    </source>
</evidence>
<dbReference type="InterPro" id="IPR011011">
    <property type="entry name" value="Znf_FYVE_PHD"/>
</dbReference>
<dbReference type="STRING" id="4536.A0A0E0FMY1"/>
<keyword evidence="11" id="KW-1185">Reference proteome</keyword>
<evidence type="ECO:0000259" key="9">
    <source>
        <dbReference type="PROSITE" id="PS50808"/>
    </source>
</evidence>
<dbReference type="InterPro" id="IPR019787">
    <property type="entry name" value="Znf_PHD-finger"/>
</dbReference>
<dbReference type="GO" id="GO:0140662">
    <property type="term" value="F:ATP-dependent protein folding chaperone"/>
    <property type="evidence" value="ECO:0007669"/>
    <property type="project" value="InterPro"/>
</dbReference>
<reference evidence="10" key="2">
    <citation type="submission" date="2018-04" db="EMBL/GenBank/DDBJ databases">
        <title>OnivRS2 (Oryza nivara Reference Sequence Version 2).</title>
        <authorList>
            <person name="Zhang J."/>
            <person name="Kudrna D."/>
            <person name="Lee S."/>
            <person name="Talag J."/>
            <person name="Rajasekar S."/>
            <person name="Welchert J."/>
            <person name="Hsing Y.-I."/>
            <person name="Wing R.A."/>
        </authorList>
    </citation>
    <scope>NUCLEOTIDE SEQUENCE [LARGE SCALE GENOMIC DNA]</scope>
</reference>
<dbReference type="InterPro" id="IPR001965">
    <property type="entry name" value="Znf_PHD"/>
</dbReference>
<feature type="domain" description="BED-type" evidence="9">
    <location>
        <begin position="256"/>
        <end position="312"/>
    </location>
</feature>
<evidence type="ECO:0000313" key="11">
    <source>
        <dbReference type="Proteomes" id="UP000006591"/>
    </source>
</evidence>
<evidence type="ECO:0000256" key="3">
    <source>
        <dbReference type="ARBA" id="ARBA00022771"/>
    </source>
</evidence>
<dbReference type="EnsemblPlants" id="ONIVA01G21500.1">
    <property type="protein sequence ID" value="ONIVA01G21500.1"/>
    <property type="gene ID" value="ONIVA01G21500"/>
</dbReference>
<dbReference type="InterPro" id="IPR013083">
    <property type="entry name" value="Znf_RING/FYVE/PHD"/>
</dbReference>